<gene>
    <name evidence="4" type="ORF">GCM10023353_18260</name>
</gene>
<keyword evidence="2" id="KW-0560">Oxidoreductase</keyword>
<evidence type="ECO:0000313" key="5">
    <source>
        <dbReference type="Proteomes" id="UP001500839"/>
    </source>
</evidence>
<sequence length="166" mass="17645">MDPDAPTDEFARIAAASDSPMFIVTTCHDGDRAGCLVGFGCQVSIAPARFLVCLSVKNRTYRLARHASRLAVHLLGSDQDRLARLFGSYTGDEIDKFRGCAWKPDVHGVPILDGVPAWFAGPITAATEFGDHTGFVITPDSATGAERIAPLLTMHSALGIDPGHPA</sequence>
<evidence type="ECO:0000256" key="1">
    <source>
        <dbReference type="ARBA" id="ARBA00008898"/>
    </source>
</evidence>
<reference evidence="5" key="1">
    <citation type="journal article" date="2019" name="Int. J. Syst. Evol. Microbiol.">
        <title>The Global Catalogue of Microorganisms (GCM) 10K type strain sequencing project: providing services to taxonomists for standard genome sequencing and annotation.</title>
        <authorList>
            <consortium name="The Broad Institute Genomics Platform"/>
            <consortium name="The Broad Institute Genome Sequencing Center for Infectious Disease"/>
            <person name="Wu L."/>
            <person name="Ma J."/>
        </authorList>
    </citation>
    <scope>NUCLEOTIDE SEQUENCE [LARGE SCALE GENOMIC DNA]</scope>
    <source>
        <strain evidence="5">JCM 18542</strain>
    </source>
</reference>
<dbReference type="SUPFAM" id="SSF50475">
    <property type="entry name" value="FMN-binding split barrel"/>
    <property type="match status" value="1"/>
</dbReference>
<dbReference type="SMART" id="SM00903">
    <property type="entry name" value="Flavin_Reduct"/>
    <property type="match status" value="1"/>
</dbReference>
<dbReference type="InterPro" id="IPR002563">
    <property type="entry name" value="Flavin_Rdtase-like_dom"/>
</dbReference>
<proteinExistence type="inferred from homology"/>
<keyword evidence="5" id="KW-1185">Reference proteome</keyword>
<dbReference type="EMBL" id="BAABKQ010000001">
    <property type="protein sequence ID" value="GAA4813606.1"/>
    <property type="molecule type" value="Genomic_DNA"/>
</dbReference>
<evidence type="ECO:0000256" key="2">
    <source>
        <dbReference type="ARBA" id="ARBA00023002"/>
    </source>
</evidence>
<protein>
    <submittedName>
        <fullName evidence="4">Flavin reductase family protein</fullName>
    </submittedName>
</protein>
<accession>A0ABP9CSR8</accession>
<dbReference type="InterPro" id="IPR050268">
    <property type="entry name" value="NADH-dep_flavin_reductase"/>
</dbReference>
<comment type="similarity">
    <text evidence="1">Belongs to the non-flavoprotein flavin reductase family.</text>
</comment>
<evidence type="ECO:0000259" key="3">
    <source>
        <dbReference type="SMART" id="SM00903"/>
    </source>
</evidence>
<dbReference type="PANTHER" id="PTHR30466">
    <property type="entry name" value="FLAVIN REDUCTASE"/>
    <property type="match status" value="1"/>
</dbReference>
<dbReference type="PANTHER" id="PTHR30466:SF15">
    <property type="entry name" value="POSSIBLE OXIDOREDUCTASE"/>
    <property type="match status" value="1"/>
</dbReference>
<dbReference type="Proteomes" id="UP001500839">
    <property type="component" value="Unassembled WGS sequence"/>
</dbReference>
<dbReference type="Pfam" id="PF01613">
    <property type="entry name" value="Flavin_Reduct"/>
    <property type="match status" value="1"/>
</dbReference>
<evidence type="ECO:0000313" key="4">
    <source>
        <dbReference type="EMBL" id="GAA4813606.1"/>
    </source>
</evidence>
<dbReference type="InterPro" id="IPR012349">
    <property type="entry name" value="Split_barrel_FMN-bd"/>
</dbReference>
<dbReference type="RefSeq" id="WP_200171697.1">
    <property type="nucleotide sequence ID" value="NZ_BAABKQ010000001.1"/>
</dbReference>
<comment type="caution">
    <text evidence="4">The sequence shown here is derived from an EMBL/GenBank/DDBJ whole genome shotgun (WGS) entry which is preliminary data.</text>
</comment>
<name>A0ABP9CSR8_9ACTN</name>
<dbReference type="Gene3D" id="2.30.110.10">
    <property type="entry name" value="Electron Transport, Fmn-binding Protein, Chain A"/>
    <property type="match status" value="1"/>
</dbReference>
<organism evidence="4 5">
    <name type="scientific">Tomitella cavernea</name>
    <dbReference type="NCBI Taxonomy" id="1387982"/>
    <lineage>
        <taxon>Bacteria</taxon>
        <taxon>Bacillati</taxon>
        <taxon>Actinomycetota</taxon>
        <taxon>Actinomycetes</taxon>
        <taxon>Mycobacteriales</taxon>
        <taxon>Tomitella</taxon>
    </lineage>
</organism>
<feature type="domain" description="Flavin reductase like" evidence="3">
    <location>
        <begin position="15"/>
        <end position="160"/>
    </location>
</feature>